<comment type="caution">
    <text evidence="1">The sequence shown here is derived from an EMBL/GenBank/DDBJ whole genome shotgun (WGS) entry which is preliminary data.</text>
</comment>
<evidence type="ECO:0000313" key="1">
    <source>
        <dbReference type="EMBL" id="GAS82488.1"/>
    </source>
</evidence>
<gene>
    <name evidence="1" type="ORF">PAHA3_2562</name>
</gene>
<dbReference type="EMBL" id="BCNV01000001">
    <property type="protein sequence ID" value="GAS82488.1"/>
    <property type="molecule type" value="Genomic_DNA"/>
</dbReference>
<evidence type="ECO:0000313" key="2">
    <source>
        <dbReference type="Proteomes" id="UP000069697"/>
    </source>
</evidence>
<accession>A0A124DXY4</accession>
<protein>
    <submittedName>
        <fullName evidence="1">Uncharacterized protein</fullName>
    </submittedName>
</protein>
<name>A0A124DXY4_PAEAM</name>
<sequence length="86" mass="9922">MSEGIKVELEISALGQETVQAYNDSFRRHEIVRTRILPKETTLEQIEELVKDMMTEVKKDFEQPEQLLAKVTLRAKESNGVLEYLG</sequence>
<reference evidence="2" key="2">
    <citation type="submission" date="2016-01" db="EMBL/GenBank/DDBJ databases">
        <title>Draft Genome Sequence of Paenibacillus amylolyticus Heshi-A3 that Was Isolated from Fermented Rice Bran with Aging Salted Mackerel, Which Was Named Heshiko as Traditional Fermented Seafood in Japan.</title>
        <authorList>
            <person name="Akuzawa S."/>
            <person name="Nakagawa J."/>
            <person name="Kanekatsu T."/>
            <person name="Kubota E."/>
            <person name="Ohtake R."/>
            <person name="Suzuki T."/>
            <person name="Kanesaki Y."/>
        </authorList>
    </citation>
    <scope>NUCLEOTIDE SEQUENCE [LARGE SCALE GENOMIC DNA]</scope>
    <source>
        <strain evidence="2">Heshi-A3</strain>
    </source>
</reference>
<proteinExistence type="predicted"/>
<dbReference type="AlphaFoldDB" id="A0A124DXY4"/>
<dbReference type="Proteomes" id="UP000069697">
    <property type="component" value="Unassembled WGS sequence"/>
</dbReference>
<organism evidence="1 2">
    <name type="scientific">Paenibacillus amylolyticus</name>
    <dbReference type="NCBI Taxonomy" id="1451"/>
    <lineage>
        <taxon>Bacteria</taxon>
        <taxon>Bacillati</taxon>
        <taxon>Bacillota</taxon>
        <taxon>Bacilli</taxon>
        <taxon>Bacillales</taxon>
        <taxon>Paenibacillaceae</taxon>
        <taxon>Paenibacillus</taxon>
    </lineage>
</organism>
<dbReference type="RefSeq" id="WP_062835026.1">
    <property type="nucleotide sequence ID" value="NZ_BCNV01000001.1"/>
</dbReference>
<reference evidence="1 2" key="1">
    <citation type="journal article" date="2016" name="Genome Announc.">
        <title>Draft Genome Sequence of Paenibacillus amylolyticus Heshi-A3, Isolated from Fermented Rice Bran in a Japanese Fermented Seafood Dish.</title>
        <authorList>
            <person name="Akuzawa S."/>
            <person name="Nagaoka J."/>
            <person name="Kanekatsu M."/>
            <person name="Kubota E."/>
            <person name="Ohtake R."/>
            <person name="Suzuki T."/>
            <person name="Kanesaki Y."/>
        </authorList>
    </citation>
    <scope>NUCLEOTIDE SEQUENCE [LARGE SCALE GENOMIC DNA]</scope>
    <source>
        <strain evidence="1 2">Heshi-A3</strain>
    </source>
</reference>